<evidence type="ECO:0000313" key="3">
    <source>
        <dbReference type="EMBL" id="TPG15546.1"/>
    </source>
</evidence>
<name>A0A502CUQ0_9SPHN</name>
<dbReference type="EMBL" id="RCZK01000001">
    <property type="protein sequence ID" value="TPG15546.1"/>
    <property type="molecule type" value="Genomic_DNA"/>
</dbReference>
<keyword evidence="4" id="KW-1185">Reference proteome</keyword>
<dbReference type="Gene3D" id="1.25.40.10">
    <property type="entry name" value="Tetratricopeptide repeat domain"/>
    <property type="match status" value="3"/>
</dbReference>
<protein>
    <recommendedName>
        <fullName evidence="5">Tetratricopeptide repeat protein</fullName>
    </recommendedName>
</protein>
<organism evidence="3 4">
    <name type="scientific">Sphingomonas oligophenolica</name>
    <dbReference type="NCBI Taxonomy" id="301154"/>
    <lineage>
        <taxon>Bacteria</taxon>
        <taxon>Pseudomonadati</taxon>
        <taxon>Pseudomonadota</taxon>
        <taxon>Alphaproteobacteria</taxon>
        <taxon>Sphingomonadales</taxon>
        <taxon>Sphingomonadaceae</taxon>
        <taxon>Sphingomonas</taxon>
    </lineage>
</organism>
<dbReference type="SUPFAM" id="SSF48452">
    <property type="entry name" value="TPR-like"/>
    <property type="match status" value="4"/>
</dbReference>
<dbReference type="AlphaFoldDB" id="A0A502CUQ0"/>
<dbReference type="PANTHER" id="PTHR45586">
    <property type="entry name" value="TPR REPEAT-CONTAINING PROTEIN PA4667"/>
    <property type="match status" value="1"/>
</dbReference>
<reference evidence="3 4" key="1">
    <citation type="journal article" date="2019" name="Environ. Microbiol.">
        <title>Species interactions and distinct microbial communities in high Arctic permafrost affected cryosols are associated with the CH4 and CO2 gas fluxes.</title>
        <authorList>
            <person name="Altshuler I."/>
            <person name="Hamel J."/>
            <person name="Turney S."/>
            <person name="Magnuson E."/>
            <person name="Levesque R."/>
            <person name="Greer C."/>
            <person name="Whyte L.G."/>
        </authorList>
    </citation>
    <scope>NUCLEOTIDE SEQUENCE [LARGE SCALE GENOMIC DNA]</scope>
    <source>
        <strain evidence="3 4">S5.1</strain>
    </source>
</reference>
<dbReference type="Proteomes" id="UP000318413">
    <property type="component" value="Unassembled WGS sequence"/>
</dbReference>
<dbReference type="RefSeq" id="WP_140866725.1">
    <property type="nucleotide sequence ID" value="NZ_RCZK01000001.1"/>
</dbReference>
<evidence type="ECO:0008006" key="5">
    <source>
        <dbReference type="Google" id="ProtNLM"/>
    </source>
</evidence>
<comment type="caution">
    <text evidence="3">The sequence shown here is derived from an EMBL/GenBank/DDBJ whole genome shotgun (WGS) entry which is preliminary data.</text>
</comment>
<dbReference type="InterPro" id="IPR011990">
    <property type="entry name" value="TPR-like_helical_dom_sf"/>
</dbReference>
<evidence type="ECO:0000256" key="2">
    <source>
        <dbReference type="ARBA" id="ARBA00022803"/>
    </source>
</evidence>
<dbReference type="Pfam" id="PF13432">
    <property type="entry name" value="TPR_16"/>
    <property type="match status" value="4"/>
</dbReference>
<proteinExistence type="predicted"/>
<dbReference type="InterPro" id="IPR019734">
    <property type="entry name" value="TPR_rpt"/>
</dbReference>
<evidence type="ECO:0000256" key="1">
    <source>
        <dbReference type="ARBA" id="ARBA00022737"/>
    </source>
</evidence>
<dbReference type="SMART" id="SM00028">
    <property type="entry name" value="TPR"/>
    <property type="match status" value="6"/>
</dbReference>
<dbReference type="OrthoDB" id="7259535at2"/>
<keyword evidence="2" id="KW-0802">TPR repeat</keyword>
<sequence>MADTAYPLLRAHRRRSARSWGIPQIGMRSITLVIVALVLAVSAVIALRRHDATDPRQALVEAAAAMARGNYSAARNDAMAAIAADPSLPTAHLALARAYVQLGDGLAAEAELARANDQGIPATQTRGARARALFLQGDLDRALAESVAAMPTDPMAIRTHARILAAQGQRAAAERLLAPSLTRDRSAAPAWVDLAWIRLDAGDIGSAAVAATRAATLAPRDPAALEIQGQVVRVRYGLVAALPWFEAALRRDAYYHSALIEYAATLGDLGRHADMLAATRKALAARPGSPQALYLQATLAARAGRITLARSLLQRAGPIDERVAGAMLLAGAVDYADGRSEQAIGAWRRLVERQPMNLSARRLLAAALLRSGDAQGALDMLAPMLARDDADSYSLTVAARASERLGDRVRAGRLLDRAATGTSQPSRAFAIDGTLASFAQDAARAPADPSLAVALIRARIDSGDADIAIDQARDLVARSSGDPAMHRALGDALVARGRVGEAIDAYTRAADLAFDEPTMLRLVDALGRTGHAREAAATLALYLQQNPQSIVAQRLRAHWLVASGAGATAIEPLEAVRHMVGNRDAALLADLALAYVAAGDGAVAHRYGRAAYALAPMNVAVVDAYGVALAADQRVDDARQMLVKARALDPGNATVAAHLAQISR</sequence>
<evidence type="ECO:0000313" key="4">
    <source>
        <dbReference type="Proteomes" id="UP000318413"/>
    </source>
</evidence>
<accession>A0A502CUQ0</accession>
<keyword evidence="1" id="KW-0677">Repeat</keyword>
<dbReference type="PANTHER" id="PTHR45586:SF1">
    <property type="entry name" value="LIPOPOLYSACCHARIDE ASSEMBLY PROTEIN B"/>
    <property type="match status" value="1"/>
</dbReference>
<dbReference type="InterPro" id="IPR051012">
    <property type="entry name" value="CellSynth/LPSAsmb/PSIAsmb"/>
</dbReference>
<gene>
    <name evidence="3" type="ORF">EAH84_01745</name>
</gene>